<feature type="region of interest" description="Disordered" evidence="4">
    <location>
        <begin position="1"/>
        <end position="25"/>
    </location>
</feature>
<evidence type="ECO:0000256" key="4">
    <source>
        <dbReference type="SAM" id="MobiDB-lite"/>
    </source>
</evidence>
<sequence>MVWFESSSEWHQEKKESPRRKKKDHADVGIFDAVAKGYLSELEKTWRENDIDALNSSSETLLHVAAANGHLMIMEYLISKGAKTDVKDRKGRTPLHRAAEKGHGDAVKMLLQHGAYMYSLDTEGKTPLHLAAQKNHTLKDESRLAKIALNSNHPSIFKILLEYSKDLPSDIMESALFRAVQKNLHGIVAALIDRGADINACNEIQYTPLLLAWMGINLRNQADETPLHVAALHNQGALVGLLVNAGAQINAVTKELFTPLHIASQRGNTDVAQQLLHHKADANVKDKQSKSPLHFAAERGDKTMVEILLNANADPNAQDKEKKTPLHTAAVRGHLSIVKVLLAKKGRFGAKDMDGCTPMHYAAIGGNTEIVKILLTSGKNKNIDDRNIWRKTALHISAEHGHSDLINLLLSHGAAINALDSSKDTPLHCACKAGHFNAANSLVNWSQGEKANLLAANSLKKTPLQVAESNKTENQAQIVTLLKKKMLITK</sequence>
<feature type="repeat" description="ANK" evidence="3">
    <location>
        <begin position="222"/>
        <end position="254"/>
    </location>
</feature>
<keyword evidence="2 3" id="KW-0040">ANK repeat</keyword>
<keyword evidence="1" id="KW-0677">Repeat</keyword>
<dbReference type="PANTHER" id="PTHR24171">
    <property type="entry name" value="ANKYRIN REPEAT DOMAIN-CONTAINING PROTEIN 39-RELATED"/>
    <property type="match status" value="1"/>
</dbReference>
<accession>A0A8C0ETG9</accession>
<keyword evidence="6" id="KW-1185">Reference proteome</keyword>
<reference evidence="5" key="2">
    <citation type="submission" date="2025-09" db="UniProtKB">
        <authorList>
            <consortium name="Ensembl"/>
        </authorList>
    </citation>
    <scope>IDENTIFICATION</scope>
</reference>
<dbReference type="SMART" id="SM00248">
    <property type="entry name" value="ANK"/>
    <property type="match status" value="11"/>
</dbReference>
<dbReference type="PROSITE" id="PS50088">
    <property type="entry name" value="ANK_REPEAT"/>
    <property type="match status" value="8"/>
</dbReference>
<dbReference type="Gene3D" id="1.25.40.20">
    <property type="entry name" value="Ankyrin repeat-containing domain"/>
    <property type="match status" value="5"/>
</dbReference>
<proteinExistence type="predicted"/>
<evidence type="ECO:0000313" key="5">
    <source>
        <dbReference type="Ensembl" id="ENSBOBP00000007753.1"/>
    </source>
</evidence>
<dbReference type="SUPFAM" id="SSF48403">
    <property type="entry name" value="Ankyrin repeat"/>
    <property type="match status" value="2"/>
</dbReference>
<dbReference type="AlphaFoldDB" id="A0A8C0ETG9"/>
<dbReference type="Ensembl" id="ENSBOBT00000007956.1">
    <property type="protein sequence ID" value="ENSBOBP00000007753.1"/>
    <property type="gene ID" value="ENSBOBG00000005036.1"/>
</dbReference>
<evidence type="ECO:0000256" key="3">
    <source>
        <dbReference type="PROSITE-ProRule" id="PRU00023"/>
    </source>
</evidence>
<organism evidence="5 6">
    <name type="scientific">Bubo bubo</name>
    <name type="common">Eurasian eagle-owl</name>
    <name type="synonym">Strix bubo</name>
    <dbReference type="NCBI Taxonomy" id="30461"/>
    <lineage>
        <taxon>Eukaryota</taxon>
        <taxon>Metazoa</taxon>
        <taxon>Chordata</taxon>
        <taxon>Craniata</taxon>
        <taxon>Vertebrata</taxon>
        <taxon>Euteleostomi</taxon>
        <taxon>Archelosauria</taxon>
        <taxon>Archosauria</taxon>
        <taxon>Dinosauria</taxon>
        <taxon>Saurischia</taxon>
        <taxon>Theropoda</taxon>
        <taxon>Coelurosauria</taxon>
        <taxon>Aves</taxon>
        <taxon>Neognathae</taxon>
        <taxon>Neoaves</taxon>
        <taxon>Telluraves</taxon>
        <taxon>Strigiformes</taxon>
        <taxon>Strigidae</taxon>
        <taxon>Bubo</taxon>
    </lineage>
</organism>
<feature type="repeat" description="ANK" evidence="3">
    <location>
        <begin position="288"/>
        <end position="320"/>
    </location>
</feature>
<dbReference type="InterPro" id="IPR036770">
    <property type="entry name" value="Ankyrin_rpt-contain_sf"/>
</dbReference>
<name>A0A8C0ETG9_BUBBB</name>
<feature type="repeat" description="ANK" evidence="3">
    <location>
        <begin position="90"/>
        <end position="122"/>
    </location>
</feature>
<feature type="repeat" description="ANK" evidence="3">
    <location>
        <begin position="321"/>
        <end position="353"/>
    </location>
</feature>
<feature type="repeat" description="ANK" evidence="3">
    <location>
        <begin position="255"/>
        <end position="287"/>
    </location>
</feature>
<dbReference type="InterPro" id="IPR002110">
    <property type="entry name" value="Ankyrin_rpt"/>
</dbReference>
<evidence type="ECO:0000313" key="6">
    <source>
        <dbReference type="Proteomes" id="UP000694567"/>
    </source>
</evidence>
<reference evidence="5" key="1">
    <citation type="submission" date="2025-08" db="UniProtKB">
        <authorList>
            <consortium name="Ensembl"/>
        </authorList>
    </citation>
    <scope>IDENTIFICATION</scope>
</reference>
<feature type="repeat" description="ANK" evidence="3">
    <location>
        <begin position="57"/>
        <end position="89"/>
    </location>
</feature>
<evidence type="ECO:0000256" key="2">
    <source>
        <dbReference type="ARBA" id="ARBA00023043"/>
    </source>
</evidence>
<dbReference type="Pfam" id="PF12796">
    <property type="entry name" value="Ank_2"/>
    <property type="match status" value="4"/>
</dbReference>
<protein>
    <submittedName>
        <fullName evidence="5">Uncharacterized protein</fullName>
    </submittedName>
</protein>
<dbReference type="Proteomes" id="UP000694567">
    <property type="component" value="Unplaced"/>
</dbReference>
<dbReference type="Pfam" id="PF00023">
    <property type="entry name" value="Ank"/>
    <property type="match status" value="1"/>
</dbReference>
<dbReference type="PROSITE" id="PS50297">
    <property type="entry name" value="ANK_REP_REGION"/>
    <property type="match status" value="8"/>
</dbReference>
<feature type="repeat" description="ANK" evidence="3">
    <location>
        <begin position="354"/>
        <end position="386"/>
    </location>
</feature>
<feature type="repeat" description="ANK" evidence="3">
    <location>
        <begin position="389"/>
        <end position="421"/>
    </location>
</feature>
<dbReference type="PRINTS" id="PR01415">
    <property type="entry name" value="ANKYRIN"/>
</dbReference>
<evidence type="ECO:0000256" key="1">
    <source>
        <dbReference type="ARBA" id="ARBA00022737"/>
    </source>
</evidence>